<dbReference type="AlphaFoldDB" id="A0A0C1IQK4"/>
<evidence type="ECO:0000313" key="2">
    <source>
        <dbReference type="Proteomes" id="UP000031408"/>
    </source>
</evidence>
<dbReference type="Proteomes" id="UP000031408">
    <property type="component" value="Unassembled WGS sequence"/>
</dbReference>
<dbReference type="EMBL" id="JSVC01000028">
    <property type="protein sequence ID" value="KIC92759.1"/>
    <property type="molecule type" value="Genomic_DNA"/>
</dbReference>
<keyword evidence="2" id="KW-1185">Reference proteome</keyword>
<sequence>MFLEQGKPFLFRAAKDKGIKLDGLRPLIIDLNESASADDCRIHDERDFYKAHILVRMFDDPTIQDHMLRPFGLLY</sequence>
<accession>A0A0C1IQK4</accession>
<name>A0A0C1IQK4_9BACT</name>
<evidence type="ECO:0000313" key="1">
    <source>
        <dbReference type="EMBL" id="KIC92759.1"/>
    </source>
</evidence>
<protein>
    <submittedName>
        <fullName evidence="1">Uncharacterized protein</fullName>
    </submittedName>
</protein>
<proteinExistence type="predicted"/>
<gene>
    <name evidence="1" type="ORF">OI18_21130</name>
</gene>
<comment type="caution">
    <text evidence="1">The sequence shown here is derived from an EMBL/GenBank/DDBJ whole genome shotgun (WGS) entry which is preliminary data.</text>
</comment>
<dbReference type="STRING" id="1349421.OI18_21130"/>
<reference evidence="1 2" key="1">
    <citation type="submission" date="2014-11" db="EMBL/GenBank/DDBJ databases">
        <title>Genome sequence of Flavihumibacter solisilvae 3-3.</title>
        <authorList>
            <person name="Zhou G."/>
            <person name="Li M."/>
            <person name="Wang G."/>
        </authorList>
    </citation>
    <scope>NUCLEOTIDE SEQUENCE [LARGE SCALE GENOMIC DNA]</scope>
    <source>
        <strain evidence="1 2">3-3</strain>
    </source>
</reference>
<organism evidence="1 2">
    <name type="scientific">Flavihumibacter solisilvae</name>
    <dbReference type="NCBI Taxonomy" id="1349421"/>
    <lineage>
        <taxon>Bacteria</taxon>
        <taxon>Pseudomonadati</taxon>
        <taxon>Bacteroidota</taxon>
        <taxon>Chitinophagia</taxon>
        <taxon>Chitinophagales</taxon>
        <taxon>Chitinophagaceae</taxon>
        <taxon>Flavihumibacter</taxon>
    </lineage>
</organism>